<dbReference type="InterPro" id="IPR008650">
    <property type="entry name" value="Helicase-primas_cplx_Herpesvir"/>
</dbReference>
<keyword evidence="2" id="KW-0378">Hydrolase</keyword>
<gene>
    <name evidence="2" type="ORF">BoHV6ORF40</name>
</gene>
<dbReference type="Pfam" id="PF03324">
    <property type="entry name" value="Herpes_HEPA"/>
    <property type="match status" value="1"/>
</dbReference>
<dbReference type="Proteomes" id="UP000121539">
    <property type="component" value="Segment"/>
</dbReference>
<dbReference type="KEGG" id="vg:19620173"/>
<dbReference type="EMBL" id="KJ705001">
    <property type="protein sequence ID" value="AIB03194.1"/>
    <property type="molecule type" value="Genomic_DNA"/>
</dbReference>
<accession>A0A060D318</accession>
<dbReference type="GO" id="GO:0019079">
    <property type="term" value="P:viral genome replication"/>
    <property type="evidence" value="ECO:0007669"/>
    <property type="project" value="InterPro"/>
</dbReference>
<evidence type="ECO:0000259" key="1">
    <source>
        <dbReference type="Pfam" id="PF05774"/>
    </source>
</evidence>
<dbReference type="OrthoDB" id="9752at10239"/>
<evidence type="ECO:0000313" key="3">
    <source>
        <dbReference type="Proteomes" id="UP000121539"/>
    </source>
</evidence>
<protein>
    <submittedName>
        <fullName evidence="2">Helicase-primase complex</fullName>
    </submittedName>
</protein>
<keyword evidence="2" id="KW-0347">Helicase</keyword>
<evidence type="ECO:0000313" key="2">
    <source>
        <dbReference type="EMBL" id="AIB03194.1"/>
    </source>
</evidence>
<organism evidence="2 3">
    <name type="scientific">Bovine gammaherpesvirus 6</name>
    <dbReference type="NCBI Taxonomy" id="1504288"/>
    <lineage>
        <taxon>Viruses</taxon>
        <taxon>Duplodnaviria</taxon>
        <taxon>Heunggongvirae</taxon>
        <taxon>Peploviricota</taxon>
        <taxon>Herviviricetes</taxon>
        <taxon>Herpesvirales</taxon>
        <taxon>Orthoherpesviridae</taxon>
        <taxon>Gammaherpesvirinae</taxon>
        <taxon>Macavirus</taxon>
        <taxon>Macavirus bovinegamma6</taxon>
    </lineage>
</organism>
<feature type="domain" description="Herpesvirus helicase-primase complex component" evidence="1">
    <location>
        <begin position="493"/>
        <end position="616"/>
    </location>
</feature>
<dbReference type="InterPro" id="IPR004996">
    <property type="entry name" value="HSV_HEPA"/>
</dbReference>
<dbReference type="RefSeq" id="YP_009042018.1">
    <property type="nucleotide sequence ID" value="NC_024303.1"/>
</dbReference>
<dbReference type="GeneID" id="19620173"/>
<reference evidence="2 3" key="1">
    <citation type="journal article" date="2014" name="J. Gen. Virol.">
        <title>Novel gammaherpesvirus functions encoded by bovine herpesvirus 6 (bovine lymphotropic virus).</title>
        <authorList>
            <person name="Jia J."/>
            <person name="Delhon G."/>
            <person name="Tulman E.R."/>
            <person name="Diel D.G."/>
            <person name="Osorio F.A."/>
            <person name="Wen X."/>
            <person name="Kutish G.F."/>
            <person name="Rock D.L."/>
        </authorList>
    </citation>
    <scope>NUCLEOTIDE SEQUENCE [LARGE SCALE GENOMIC DNA]</scope>
    <source>
        <strain evidence="2">Pennsylvania 47</strain>
    </source>
</reference>
<dbReference type="GO" id="GO:0004386">
    <property type="term" value="F:helicase activity"/>
    <property type="evidence" value="ECO:0007669"/>
    <property type="project" value="UniProtKB-KW"/>
</dbReference>
<name>A0A060D318_9GAMA</name>
<keyword evidence="3" id="KW-1185">Reference proteome</keyword>
<dbReference type="Pfam" id="PF05774">
    <property type="entry name" value="Herpes_heli_pri"/>
    <property type="match status" value="1"/>
</dbReference>
<sequence>MLAVVKSVNFLNIWSNSNKIFAIWLVDTLEASGESRFCFVTQELLGHDKKILSQELSDSDHHVSAGKEFMQWEMALRAQNHVLSQLMLYSGFKNKVFELDLKDSNIVKASPLDECTGFTPFSLSPGYLYCQTKLVKKEVCNEENNSFEVESLDIFIKTKAGTYSYCTDDANEASGAKKPRSDESLQILDIFVPATYTVCVGGQNVATKLARPIFDYLVINDDCKWNRGLIVFWGALYKKIYSNYYGLKPSLQYLFPTLSEFDLCPHFPSFPHVPMVFSSDFKDARLEAPAPTALLSLKNKQINNFLLECVFKCSIPPVPSEIKCAVGILWPFGATEINHKLMTGTSGSVVNVTDPHTLHVVSFNLRGVPERRSFSHWLNLKLWATFSTEAPRASLNTWYSCLVYSVMNFCNLHGLTWMAFHRNAFYLISKQQEDQTAGTLLRDFLLARFSAVFCFDLFSESCNRTVALLHGSTLLVASNGEHLFNRKEDACGWAGFLRLFLHLYCSQLDPKTIVKQLMTHLYDHKFDTSLWIQTDDMYTGLKKDKLKMPLCHATGFIITSGGNAQLWPASWGMPSNVFYHAYVQQILDICTGLCEDAESEYNTHLLEALQDLFCIF</sequence>
<proteinExistence type="predicted"/>
<keyword evidence="2" id="KW-0067">ATP-binding</keyword>
<keyword evidence="2" id="KW-0547">Nucleotide-binding</keyword>